<feature type="compositionally biased region" description="Low complexity" evidence="1">
    <location>
        <begin position="219"/>
        <end position="242"/>
    </location>
</feature>
<comment type="caution">
    <text evidence="2">The sequence shown here is derived from an EMBL/GenBank/DDBJ whole genome shotgun (WGS) entry which is preliminary data.</text>
</comment>
<feature type="region of interest" description="Disordered" evidence="1">
    <location>
        <begin position="1"/>
        <end position="58"/>
    </location>
</feature>
<accession>A0A448WJY8</accession>
<dbReference type="Proteomes" id="UP000784294">
    <property type="component" value="Unassembled WGS sequence"/>
</dbReference>
<name>A0A448WJY8_9PLAT</name>
<gene>
    <name evidence="2" type="ORF">PXEA_LOCUS7024</name>
</gene>
<keyword evidence="3" id="KW-1185">Reference proteome</keyword>
<protein>
    <submittedName>
        <fullName evidence="2">Uncharacterized protein</fullName>
    </submittedName>
</protein>
<organism evidence="2 3">
    <name type="scientific">Protopolystoma xenopodis</name>
    <dbReference type="NCBI Taxonomy" id="117903"/>
    <lineage>
        <taxon>Eukaryota</taxon>
        <taxon>Metazoa</taxon>
        <taxon>Spiralia</taxon>
        <taxon>Lophotrochozoa</taxon>
        <taxon>Platyhelminthes</taxon>
        <taxon>Monogenea</taxon>
        <taxon>Polyopisthocotylea</taxon>
        <taxon>Polystomatidea</taxon>
        <taxon>Polystomatidae</taxon>
        <taxon>Protopolystoma</taxon>
    </lineage>
</organism>
<proteinExistence type="predicted"/>
<sequence length="357" mass="39173">MTDESLAPFHRNRGRLPRKPRQHESSSKTNRQLVKRNPPSSSGGTDLRISTPNTFTRNGRLNATATCHYVMPPESVPVSLSSQRNSSPVLSYPEGMASLMQTLRNPCICEYAWHQPNQWQFGLPDGLSASAEPLEAHFSDVKLASQRINSVHQKSALLKNSPFAPPRLGLTISGRQAVQPMSGTTQSRQSGLREDETATVPCGSGIHSKAGSPDSAQFTTSSSNTSTSTSSPTPSSCSAYPSRRIKRGNQSQSKRRQKNEEDEDEEAIEKVVGVIELFTSKDSLPSRFRQPKALILWPDGTAAGSPVPARFDRRLTRLPRQPAGQDELTCEAFDPTIKKEAALDRSVNRRALSYKCS</sequence>
<dbReference type="AlphaFoldDB" id="A0A448WJY8"/>
<feature type="compositionally biased region" description="Basic residues" evidence="1">
    <location>
        <begin position="243"/>
        <end position="257"/>
    </location>
</feature>
<evidence type="ECO:0000313" key="2">
    <source>
        <dbReference type="EMBL" id="VEL13584.1"/>
    </source>
</evidence>
<evidence type="ECO:0000313" key="3">
    <source>
        <dbReference type="Proteomes" id="UP000784294"/>
    </source>
</evidence>
<feature type="compositionally biased region" description="Basic residues" evidence="1">
    <location>
        <begin position="10"/>
        <end position="21"/>
    </location>
</feature>
<dbReference type="EMBL" id="CAAALY010018240">
    <property type="protein sequence ID" value="VEL13584.1"/>
    <property type="molecule type" value="Genomic_DNA"/>
</dbReference>
<evidence type="ECO:0000256" key="1">
    <source>
        <dbReference type="SAM" id="MobiDB-lite"/>
    </source>
</evidence>
<feature type="compositionally biased region" description="Polar residues" evidence="1">
    <location>
        <begin position="27"/>
        <end position="58"/>
    </location>
</feature>
<reference evidence="2" key="1">
    <citation type="submission" date="2018-11" db="EMBL/GenBank/DDBJ databases">
        <authorList>
            <consortium name="Pathogen Informatics"/>
        </authorList>
    </citation>
    <scope>NUCLEOTIDE SEQUENCE</scope>
</reference>
<feature type="region of interest" description="Disordered" evidence="1">
    <location>
        <begin position="160"/>
        <end position="267"/>
    </location>
</feature>
<feature type="compositionally biased region" description="Polar residues" evidence="1">
    <location>
        <begin position="173"/>
        <end position="190"/>
    </location>
</feature>